<comment type="caution">
    <text evidence="2">The sequence shown here is derived from an EMBL/GenBank/DDBJ whole genome shotgun (WGS) entry which is preliminary data.</text>
</comment>
<evidence type="ECO:0000313" key="2">
    <source>
        <dbReference type="EMBL" id="GAA0350870.1"/>
    </source>
</evidence>
<evidence type="ECO:0000313" key="3">
    <source>
        <dbReference type="Proteomes" id="UP001500063"/>
    </source>
</evidence>
<organism evidence="2 3">
    <name type="scientific">Streptomyces blastmyceticus</name>
    <dbReference type="NCBI Taxonomy" id="68180"/>
    <lineage>
        <taxon>Bacteria</taxon>
        <taxon>Bacillati</taxon>
        <taxon>Actinomycetota</taxon>
        <taxon>Actinomycetes</taxon>
        <taxon>Kitasatosporales</taxon>
        <taxon>Streptomycetaceae</taxon>
        <taxon>Streptomyces</taxon>
    </lineage>
</organism>
<accession>A0ABN0WYX7</accession>
<dbReference type="RefSeq" id="WP_344118260.1">
    <property type="nucleotide sequence ID" value="NZ_BAAABW010000016.1"/>
</dbReference>
<dbReference type="Gene3D" id="2.80.10.50">
    <property type="match status" value="1"/>
</dbReference>
<reference evidence="2 3" key="1">
    <citation type="journal article" date="2019" name="Int. J. Syst. Evol. Microbiol.">
        <title>The Global Catalogue of Microorganisms (GCM) 10K type strain sequencing project: providing services to taxonomists for standard genome sequencing and annotation.</title>
        <authorList>
            <consortium name="The Broad Institute Genomics Platform"/>
            <consortium name="The Broad Institute Genome Sequencing Center for Infectious Disease"/>
            <person name="Wu L."/>
            <person name="Ma J."/>
        </authorList>
    </citation>
    <scope>NUCLEOTIDE SEQUENCE [LARGE SCALE GENOMIC DNA]</scope>
    <source>
        <strain evidence="2 3">JCM 4565</strain>
    </source>
</reference>
<dbReference type="CDD" id="cd00161">
    <property type="entry name" value="beta-trefoil_Ricin-like"/>
    <property type="match status" value="1"/>
</dbReference>
<dbReference type="PROSITE" id="PS50231">
    <property type="entry name" value="RICIN_B_LECTIN"/>
    <property type="match status" value="1"/>
</dbReference>
<dbReference type="Pfam" id="PF14200">
    <property type="entry name" value="RicinB_lectin_2"/>
    <property type="match status" value="1"/>
</dbReference>
<dbReference type="EMBL" id="BAAABW010000016">
    <property type="protein sequence ID" value="GAA0350870.1"/>
    <property type="molecule type" value="Genomic_DNA"/>
</dbReference>
<proteinExistence type="predicted"/>
<feature type="domain" description="Ricin B lectin" evidence="1">
    <location>
        <begin position="6"/>
        <end position="79"/>
    </location>
</feature>
<dbReference type="Gene3D" id="2.110.10.10">
    <property type="entry name" value="Hemopexin-like domain"/>
    <property type="match status" value="1"/>
</dbReference>
<keyword evidence="3" id="KW-1185">Reference proteome</keyword>
<dbReference type="InterPro" id="IPR036375">
    <property type="entry name" value="Hemopexin-like_dom_sf"/>
</dbReference>
<dbReference type="InterPro" id="IPR000772">
    <property type="entry name" value="Ricin_B_lectin"/>
</dbReference>
<dbReference type="Proteomes" id="UP001500063">
    <property type="component" value="Unassembled WGS sequence"/>
</dbReference>
<sequence>MSVSAKTTYLIRNDETGLYLTAKGAAVVQERLHAWPPRAGQAWRLEPGQGGRDTYRVRNQRSGRYLQVRRYGEGTAVGQAHLNESAPAYRSQTWRITGDADEGAPVVNVHSELRLTVRDGATAEGAVIEQTRETVAARAGAQRWHFEAVEQTGGTRAFDALAGLVVEPGTGGIVSTATSVLKTAMEATGGVVGTVSKWVPGSDRTPYIRFDGFRDDEVVRFSRRNRVETERKKISEAFPHLPKEFHGGFDFVTRTPRGHRYPYLGVKGDLAVEFSDREGEDLLPADDYFPAQELRPRAGRRFKAVSAAPDGSSYLVFGERGTVVVDRPGSPYEREVREVELGHLPKEFGGVPDAVASAGVGEETHFFATKGDRYLVFTLREVIQGPAEILDAWPFLLGAWL</sequence>
<name>A0ABN0WYX7_9ACTN</name>
<dbReference type="SUPFAM" id="SSF50370">
    <property type="entry name" value="Ricin B-like lectins"/>
    <property type="match status" value="1"/>
</dbReference>
<protein>
    <recommendedName>
        <fullName evidence="1">Ricin B lectin domain-containing protein</fullName>
    </recommendedName>
</protein>
<gene>
    <name evidence="2" type="ORF">GCM10010319_29800</name>
</gene>
<dbReference type="InterPro" id="IPR035992">
    <property type="entry name" value="Ricin_B-like_lectins"/>
</dbReference>
<evidence type="ECO:0000259" key="1">
    <source>
        <dbReference type="Pfam" id="PF14200"/>
    </source>
</evidence>